<dbReference type="SUPFAM" id="SSF109854">
    <property type="entry name" value="DinB/YfiT-like putative metalloenzymes"/>
    <property type="match status" value="1"/>
</dbReference>
<dbReference type="Proteomes" id="UP001501710">
    <property type="component" value="Unassembled WGS sequence"/>
</dbReference>
<dbReference type="InterPro" id="IPR007061">
    <property type="entry name" value="MST-like"/>
</dbReference>
<protein>
    <submittedName>
        <fullName evidence="1">DUF664 domain-containing protein</fullName>
    </submittedName>
</protein>
<evidence type="ECO:0000313" key="2">
    <source>
        <dbReference type="Proteomes" id="UP001501710"/>
    </source>
</evidence>
<dbReference type="EMBL" id="BAABAS010000004">
    <property type="protein sequence ID" value="GAA4225539.1"/>
    <property type="molecule type" value="Genomic_DNA"/>
</dbReference>
<gene>
    <name evidence="1" type="ORF">GCM10022254_07630</name>
</gene>
<dbReference type="RefSeq" id="WP_344889666.1">
    <property type="nucleotide sequence ID" value="NZ_BAABAS010000004.1"/>
</dbReference>
<dbReference type="NCBIfam" id="NF047843">
    <property type="entry name" value="MST_Rv0443"/>
    <property type="match status" value="1"/>
</dbReference>
<comment type="caution">
    <text evidence="1">The sequence shown here is derived from an EMBL/GenBank/DDBJ whole genome shotgun (WGS) entry which is preliminary data.</text>
</comment>
<accession>A0ABP8BTG5</accession>
<organism evidence="1 2">
    <name type="scientific">Actinomadura meridiana</name>
    <dbReference type="NCBI Taxonomy" id="559626"/>
    <lineage>
        <taxon>Bacteria</taxon>
        <taxon>Bacillati</taxon>
        <taxon>Actinomycetota</taxon>
        <taxon>Actinomycetes</taxon>
        <taxon>Streptosporangiales</taxon>
        <taxon>Thermomonosporaceae</taxon>
        <taxon>Actinomadura</taxon>
    </lineage>
</organism>
<keyword evidence="2" id="KW-1185">Reference proteome</keyword>
<proteinExistence type="predicted"/>
<dbReference type="InterPro" id="IPR034660">
    <property type="entry name" value="DinB/YfiT-like"/>
</dbReference>
<dbReference type="Gene3D" id="1.20.120.450">
    <property type="entry name" value="dinb family like domain"/>
    <property type="match status" value="1"/>
</dbReference>
<name>A0ABP8BTG5_9ACTN</name>
<sequence>MTSALLLTDAFGRIREQVHGAVDGLTPQQLAYRADADANSIAWLLWHLTRVEDDHISDVAGTAQAWTEGGWADRFGLPFDPSDTGYRHTSAQVAAVQVPSADLLTGYQDAVHAETVAYVSTVTDDDLPRVVDRSWDPPVTLGVRLVSVISDCIEHTGQAAFVRGLLLRA</sequence>
<dbReference type="Pfam" id="PF04978">
    <property type="entry name" value="MST"/>
    <property type="match status" value="1"/>
</dbReference>
<evidence type="ECO:0000313" key="1">
    <source>
        <dbReference type="EMBL" id="GAA4225539.1"/>
    </source>
</evidence>
<reference evidence="2" key="1">
    <citation type="journal article" date="2019" name="Int. J. Syst. Evol. Microbiol.">
        <title>The Global Catalogue of Microorganisms (GCM) 10K type strain sequencing project: providing services to taxonomists for standard genome sequencing and annotation.</title>
        <authorList>
            <consortium name="The Broad Institute Genomics Platform"/>
            <consortium name="The Broad Institute Genome Sequencing Center for Infectious Disease"/>
            <person name="Wu L."/>
            <person name="Ma J."/>
        </authorList>
    </citation>
    <scope>NUCLEOTIDE SEQUENCE [LARGE SCALE GENOMIC DNA]</scope>
    <source>
        <strain evidence="2">JCM 17440</strain>
    </source>
</reference>